<dbReference type="GO" id="GO:0000981">
    <property type="term" value="F:DNA-binding transcription factor activity, RNA polymerase II-specific"/>
    <property type="evidence" value="ECO:0007669"/>
    <property type="project" value="InterPro"/>
</dbReference>
<dbReference type="EMBL" id="JAEUBE010000487">
    <property type="protein sequence ID" value="KAH3661421.1"/>
    <property type="molecule type" value="Genomic_DNA"/>
</dbReference>
<dbReference type="Pfam" id="PF00172">
    <property type="entry name" value="Zn_clus"/>
    <property type="match status" value="1"/>
</dbReference>
<dbReference type="OrthoDB" id="1747771at2759"/>
<dbReference type="SMART" id="SM00066">
    <property type="entry name" value="GAL4"/>
    <property type="match status" value="1"/>
</dbReference>
<dbReference type="Gene3D" id="4.10.240.10">
    <property type="entry name" value="Zn(2)-C6 fungal-type DNA-binding domain"/>
    <property type="match status" value="1"/>
</dbReference>
<dbReference type="InterPro" id="IPR036864">
    <property type="entry name" value="Zn2-C6_fun-type_DNA-bd_sf"/>
</dbReference>
<evidence type="ECO:0000259" key="4">
    <source>
        <dbReference type="PROSITE" id="PS50048"/>
    </source>
</evidence>
<reference evidence="5" key="1">
    <citation type="journal article" date="2021" name="Open Biol.">
        <title>Shared evolutionary footprints suggest mitochondrial oxidative damage underlies multiple complex I losses in fungi.</title>
        <authorList>
            <person name="Schikora-Tamarit M.A."/>
            <person name="Marcet-Houben M."/>
            <person name="Nosek J."/>
            <person name="Gabaldon T."/>
        </authorList>
    </citation>
    <scope>NUCLEOTIDE SEQUENCE</scope>
    <source>
        <strain evidence="5">CBS6075</strain>
    </source>
</reference>
<dbReference type="SUPFAM" id="SSF57701">
    <property type="entry name" value="Zn2/Cys6 DNA-binding domain"/>
    <property type="match status" value="1"/>
</dbReference>
<proteinExistence type="predicted"/>
<organism evidence="5 6">
    <name type="scientific">Ogataea philodendri</name>
    <dbReference type="NCBI Taxonomy" id="1378263"/>
    <lineage>
        <taxon>Eukaryota</taxon>
        <taxon>Fungi</taxon>
        <taxon>Dikarya</taxon>
        <taxon>Ascomycota</taxon>
        <taxon>Saccharomycotina</taxon>
        <taxon>Pichiomycetes</taxon>
        <taxon>Pichiales</taxon>
        <taxon>Pichiaceae</taxon>
        <taxon>Ogataea</taxon>
    </lineage>
</organism>
<name>A0A9P8NY80_9ASCO</name>
<feature type="domain" description="Zn(2)-C6 fungal-type" evidence="4">
    <location>
        <begin position="10"/>
        <end position="41"/>
    </location>
</feature>
<dbReference type="Proteomes" id="UP000769157">
    <property type="component" value="Unassembled WGS sequence"/>
</dbReference>
<dbReference type="CDD" id="cd00067">
    <property type="entry name" value="GAL4"/>
    <property type="match status" value="1"/>
</dbReference>
<dbReference type="PANTHER" id="PTHR31001:SF90">
    <property type="entry name" value="CENTROMERE DNA-BINDING PROTEIN COMPLEX CBF3 SUBUNIT B"/>
    <property type="match status" value="1"/>
</dbReference>
<dbReference type="PROSITE" id="PS00463">
    <property type="entry name" value="ZN2_CY6_FUNGAL_1"/>
    <property type="match status" value="1"/>
</dbReference>
<accession>A0A9P8NY80</accession>
<sequence>MRGNNRPSFACIPCTLRKVKCDKNIPCRNCVRRKLAHECRRKEPVPIINKPHDTPQTDPKLFNDTKIFHYLYSLRLLTHGTTQIAGLVSTDEHFKFTNWDQYARDFPILVGKLTPELSRTICGYACNYTTFIHQGIVNELFMKDHDNFWDIYASNDRDCLNHFTENTIKTMSSKDYYYWMSLFYAILSTGMYFGADDLQSKSVFTPEQLADFPRVFFRASIDCLFKAGAFEHADVRGIQIFCVLSMCLHALGSTYLHRILLRVSIEATKTLGLDSIKETGDSTVDYQTEICKRLFHSLLIIDSLSNYPKRFIEDYSTPLPSIYSTDHLLGRTDSDLQSFPEACANDDIAGVVYERLMVELGQLKHESYITPTASVLISCLDKMQHLVKRLDTYFGTQKRSKDDYSIRQYAKYLLFSSVTRESLELGIRLQTVVGTEIWATQYREKCLSLANQLLFHSTSDNIPYFYNRYWIVIQHLIYSCLFMLLDMLMFQSPDDQHKLECVRMTFPTIKKLRSYFTVKVGFAIIEKLSYLVSRVRMDHLKNEAIEAISLREFLREMEIINPSVPKFSRPKLVPDLQESQYLRFGNAKELYGAPGYLSATSGNIDNPHNNILTSSVLDDKGWYEFLEFFFGGDAPPAIADI</sequence>
<dbReference type="PROSITE" id="PS50048">
    <property type="entry name" value="ZN2_CY6_FUNGAL_2"/>
    <property type="match status" value="1"/>
</dbReference>
<dbReference type="RefSeq" id="XP_046058545.1">
    <property type="nucleotide sequence ID" value="XM_046208156.1"/>
</dbReference>
<dbReference type="CDD" id="cd12148">
    <property type="entry name" value="fungal_TF_MHR"/>
    <property type="match status" value="1"/>
</dbReference>
<gene>
    <name evidence="5" type="ORF">OGAPHI_006828</name>
</gene>
<dbReference type="InterPro" id="IPR001138">
    <property type="entry name" value="Zn2Cys6_DnaBD"/>
</dbReference>
<keyword evidence="6" id="KW-1185">Reference proteome</keyword>
<dbReference type="Pfam" id="PF16846">
    <property type="entry name" value="Cep3"/>
    <property type="match status" value="1"/>
</dbReference>
<evidence type="ECO:0000256" key="2">
    <source>
        <dbReference type="ARBA" id="ARBA00023242"/>
    </source>
</evidence>
<evidence type="ECO:0000256" key="3">
    <source>
        <dbReference type="SAM" id="Phobius"/>
    </source>
</evidence>
<dbReference type="AlphaFoldDB" id="A0A9P8NY80"/>
<keyword evidence="2" id="KW-0539">Nucleus</keyword>
<dbReference type="GO" id="GO:0005634">
    <property type="term" value="C:nucleus"/>
    <property type="evidence" value="ECO:0007669"/>
    <property type="project" value="UniProtKB-SubCell"/>
</dbReference>
<keyword evidence="3" id="KW-0472">Membrane</keyword>
<dbReference type="InterPro" id="IPR050613">
    <property type="entry name" value="Sec_Metabolite_Reg"/>
</dbReference>
<comment type="caution">
    <text evidence="5">The sequence shown here is derived from an EMBL/GenBank/DDBJ whole genome shotgun (WGS) entry which is preliminary data.</text>
</comment>
<protein>
    <recommendedName>
        <fullName evidence="4">Zn(2)-C6 fungal-type domain-containing protein</fullName>
    </recommendedName>
</protein>
<feature type="transmembrane region" description="Helical" evidence="3">
    <location>
        <begin position="176"/>
        <end position="195"/>
    </location>
</feature>
<dbReference type="GO" id="GO:0008270">
    <property type="term" value="F:zinc ion binding"/>
    <property type="evidence" value="ECO:0007669"/>
    <property type="project" value="InterPro"/>
</dbReference>
<dbReference type="InterPro" id="IPR031760">
    <property type="entry name" value="Cep3_C"/>
</dbReference>
<keyword evidence="3" id="KW-0812">Transmembrane</keyword>
<reference evidence="5" key="2">
    <citation type="submission" date="2021-01" db="EMBL/GenBank/DDBJ databases">
        <authorList>
            <person name="Schikora-Tamarit M.A."/>
        </authorList>
    </citation>
    <scope>NUCLEOTIDE SEQUENCE</scope>
    <source>
        <strain evidence="5">CBS6075</strain>
    </source>
</reference>
<dbReference type="GeneID" id="70238792"/>
<keyword evidence="3" id="KW-1133">Transmembrane helix</keyword>
<evidence type="ECO:0000256" key="1">
    <source>
        <dbReference type="ARBA" id="ARBA00004123"/>
    </source>
</evidence>
<dbReference type="PANTHER" id="PTHR31001">
    <property type="entry name" value="UNCHARACTERIZED TRANSCRIPTIONAL REGULATORY PROTEIN"/>
    <property type="match status" value="1"/>
</dbReference>
<evidence type="ECO:0000313" key="5">
    <source>
        <dbReference type="EMBL" id="KAH3661421.1"/>
    </source>
</evidence>
<comment type="subcellular location">
    <subcellularLocation>
        <location evidence="1">Nucleus</location>
    </subcellularLocation>
</comment>
<evidence type="ECO:0000313" key="6">
    <source>
        <dbReference type="Proteomes" id="UP000769157"/>
    </source>
</evidence>